<comment type="caution">
    <text evidence="3">The sequence shown here is derived from an EMBL/GenBank/DDBJ whole genome shotgun (WGS) entry which is preliminary data.</text>
</comment>
<organism evidence="3 4">
    <name type="scientific">Rehaibacterium terrae</name>
    <dbReference type="NCBI Taxonomy" id="1341696"/>
    <lineage>
        <taxon>Bacteria</taxon>
        <taxon>Pseudomonadati</taxon>
        <taxon>Pseudomonadota</taxon>
        <taxon>Gammaproteobacteria</taxon>
        <taxon>Lysobacterales</taxon>
        <taxon>Lysobacteraceae</taxon>
        <taxon>Rehaibacterium</taxon>
    </lineage>
</organism>
<evidence type="ECO:0000313" key="4">
    <source>
        <dbReference type="Proteomes" id="UP000519004"/>
    </source>
</evidence>
<evidence type="ECO:0000313" key="3">
    <source>
        <dbReference type="EMBL" id="MBB5014621.1"/>
    </source>
</evidence>
<feature type="domain" description="Cupin type-2" evidence="2">
    <location>
        <begin position="34"/>
        <end position="101"/>
    </location>
</feature>
<dbReference type="GO" id="GO:0051213">
    <property type="term" value="F:dioxygenase activity"/>
    <property type="evidence" value="ECO:0007669"/>
    <property type="project" value="UniProtKB-KW"/>
</dbReference>
<proteinExistence type="predicted"/>
<keyword evidence="3" id="KW-0223">Dioxygenase</keyword>
<dbReference type="GO" id="GO:0046872">
    <property type="term" value="F:metal ion binding"/>
    <property type="evidence" value="ECO:0007669"/>
    <property type="project" value="UniProtKB-KW"/>
</dbReference>
<keyword evidence="4" id="KW-1185">Reference proteome</keyword>
<dbReference type="EMBL" id="JACHHX010000002">
    <property type="protein sequence ID" value="MBB5014621.1"/>
    <property type="molecule type" value="Genomic_DNA"/>
</dbReference>
<dbReference type="AlphaFoldDB" id="A0A7W7V7H2"/>
<sequence length="115" mass="12717">MDKTSIATARHYTWGQACDGWHLLEGEDLSVIEERVPPGAAEARHRHARARQFFYVLAGEATLELDGTVHRLAPGEGLHVPPGAAHQLRNEAHEDLRFIVVSSPRSHGDRIEVPA</sequence>
<dbReference type="PANTHER" id="PTHR35848">
    <property type="entry name" value="OXALATE-BINDING PROTEIN"/>
    <property type="match status" value="1"/>
</dbReference>
<dbReference type="SUPFAM" id="SSF51182">
    <property type="entry name" value="RmlC-like cupins"/>
    <property type="match status" value="1"/>
</dbReference>
<gene>
    <name evidence="3" type="ORF">HNQ58_000495</name>
</gene>
<protein>
    <submittedName>
        <fullName evidence="3">Quercetin dioxygenase-like cupin family protein</fullName>
    </submittedName>
</protein>
<dbReference type="InterPro" id="IPR013096">
    <property type="entry name" value="Cupin_2"/>
</dbReference>
<name>A0A7W7V7H2_9GAMM</name>
<evidence type="ECO:0000256" key="1">
    <source>
        <dbReference type="ARBA" id="ARBA00022723"/>
    </source>
</evidence>
<accession>A0A7W7V7H2</accession>
<dbReference type="InterPro" id="IPR014710">
    <property type="entry name" value="RmlC-like_jellyroll"/>
</dbReference>
<dbReference type="InterPro" id="IPR051610">
    <property type="entry name" value="GPI/OXD"/>
</dbReference>
<keyword evidence="3" id="KW-0560">Oxidoreductase</keyword>
<keyword evidence="1" id="KW-0479">Metal-binding</keyword>
<reference evidence="3 4" key="1">
    <citation type="submission" date="2020-08" db="EMBL/GenBank/DDBJ databases">
        <title>Genomic Encyclopedia of Type Strains, Phase IV (KMG-IV): sequencing the most valuable type-strain genomes for metagenomic binning, comparative biology and taxonomic classification.</title>
        <authorList>
            <person name="Goeker M."/>
        </authorList>
    </citation>
    <scope>NUCLEOTIDE SEQUENCE [LARGE SCALE GENOMIC DNA]</scope>
    <source>
        <strain evidence="3 4">DSM 25897</strain>
    </source>
</reference>
<dbReference type="Pfam" id="PF07883">
    <property type="entry name" value="Cupin_2"/>
    <property type="match status" value="1"/>
</dbReference>
<evidence type="ECO:0000259" key="2">
    <source>
        <dbReference type="Pfam" id="PF07883"/>
    </source>
</evidence>
<dbReference type="PANTHER" id="PTHR35848:SF9">
    <property type="entry name" value="SLL1358 PROTEIN"/>
    <property type="match status" value="1"/>
</dbReference>
<dbReference type="RefSeq" id="WP_183947192.1">
    <property type="nucleotide sequence ID" value="NZ_JACHHX010000002.1"/>
</dbReference>
<dbReference type="Gene3D" id="2.60.120.10">
    <property type="entry name" value="Jelly Rolls"/>
    <property type="match status" value="1"/>
</dbReference>
<dbReference type="InterPro" id="IPR011051">
    <property type="entry name" value="RmlC_Cupin_sf"/>
</dbReference>
<dbReference type="Proteomes" id="UP000519004">
    <property type="component" value="Unassembled WGS sequence"/>
</dbReference>